<feature type="compositionally biased region" description="Basic and acidic residues" evidence="1">
    <location>
        <begin position="67"/>
        <end position="84"/>
    </location>
</feature>
<evidence type="ECO:0000313" key="2">
    <source>
        <dbReference type="EMBL" id="KAI5335736.1"/>
    </source>
</evidence>
<reference evidence="2 3" key="1">
    <citation type="journal article" date="2022" name="G3 (Bethesda)">
        <title>Whole-genome sequence and methylome profiling of the almond [Prunus dulcis (Mill.) D.A. Webb] cultivar 'Nonpareil'.</title>
        <authorList>
            <person name="D'Amico-Willman K.M."/>
            <person name="Ouma W.Z."/>
            <person name="Meulia T."/>
            <person name="Sideli G.M."/>
            <person name="Gradziel T.M."/>
            <person name="Fresnedo-Ramirez J."/>
        </authorList>
    </citation>
    <scope>NUCLEOTIDE SEQUENCE [LARGE SCALE GENOMIC DNA]</scope>
    <source>
        <strain evidence="2">Clone GOH B32 T37-40</strain>
    </source>
</reference>
<sequence length="145" mass="16996">MTVESTIQFHEIQNLKRRIAELEGKEPHIDMEQSAKKMKIQEKYKKEEEKKQDAPTPDVPSRIQRLTNRERKLQASCHEYEKDKQPKKKEAKKDDEEIPQFKLSSSEEQSTQEDPQNQIESTKEASQPDATNPVLDSPKEQTFMI</sequence>
<accession>A0AAD4Z7T6</accession>
<feature type="region of interest" description="Disordered" evidence="1">
    <location>
        <begin position="24"/>
        <end position="145"/>
    </location>
</feature>
<evidence type="ECO:0000313" key="3">
    <source>
        <dbReference type="Proteomes" id="UP001054821"/>
    </source>
</evidence>
<feature type="compositionally biased region" description="Polar residues" evidence="1">
    <location>
        <begin position="102"/>
        <end position="130"/>
    </location>
</feature>
<organism evidence="2 3">
    <name type="scientific">Prunus dulcis</name>
    <name type="common">Almond</name>
    <name type="synonym">Amygdalus dulcis</name>
    <dbReference type="NCBI Taxonomy" id="3755"/>
    <lineage>
        <taxon>Eukaryota</taxon>
        <taxon>Viridiplantae</taxon>
        <taxon>Streptophyta</taxon>
        <taxon>Embryophyta</taxon>
        <taxon>Tracheophyta</taxon>
        <taxon>Spermatophyta</taxon>
        <taxon>Magnoliopsida</taxon>
        <taxon>eudicotyledons</taxon>
        <taxon>Gunneridae</taxon>
        <taxon>Pentapetalae</taxon>
        <taxon>rosids</taxon>
        <taxon>fabids</taxon>
        <taxon>Rosales</taxon>
        <taxon>Rosaceae</taxon>
        <taxon>Amygdaloideae</taxon>
        <taxon>Amygdaleae</taxon>
        <taxon>Prunus</taxon>
    </lineage>
</organism>
<comment type="caution">
    <text evidence="2">The sequence shown here is derived from an EMBL/GenBank/DDBJ whole genome shotgun (WGS) entry which is preliminary data.</text>
</comment>
<dbReference type="EMBL" id="JAJFAZ020000004">
    <property type="protein sequence ID" value="KAI5335736.1"/>
    <property type="molecule type" value="Genomic_DNA"/>
</dbReference>
<keyword evidence="3" id="KW-1185">Reference proteome</keyword>
<protein>
    <submittedName>
        <fullName evidence="2">Uncharacterized protein</fullName>
    </submittedName>
</protein>
<dbReference type="AlphaFoldDB" id="A0AAD4Z7T6"/>
<proteinExistence type="predicted"/>
<dbReference type="Proteomes" id="UP001054821">
    <property type="component" value="Chromosome 4"/>
</dbReference>
<gene>
    <name evidence="2" type="ORF">L3X38_025870</name>
</gene>
<name>A0AAD4Z7T6_PRUDU</name>
<feature type="compositionally biased region" description="Basic and acidic residues" evidence="1">
    <location>
        <begin position="24"/>
        <end position="53"/>
    </location>
</feature>
<evidence type="ECO:0000256" key="1">
    <source>
        <dbReference type="SAM" id="MobiDB-lite"/>
    </source>
</evidence>